<feature type="region of interest" description="Disordered" evidence="1">
    <location>
        <begin position="138"/>
        <end position="206"/>
    </location>
</feature>
<feature type="compositionally biased region" description="Basic residues" evidence="1">
    <location>
        <begin position="162"/>
        <end position="172"/>
    </location>
</feature>
<feature type="non-terminal residue" evidence="2">
    <location>
        <position position="1"/>
    </location>
</feature>
<feature type="compositionally biased region" description="Basic residues" evidence="1">
    <location>
        <begin position="196"/>
        <end position="206"/>
    </location>
</feature>
<name>A0A2Z7AF41_9LAMI</name>
<dbReference type="AlphaFoldDB" id="A0A2Z7AF41"/>
<dbReference type="OrthoDB" id="62853at2759"/>
<dbReference type="Proteomes" id="UP000250235">
    <property type="component" value="Unassembled WGS sequence"/>
</dbReference>
<feature type="compositionally biased region" description="Basic and acidic residues" evidence="1">
    <location>
        <begin position="148"/>
        <end position="160"/>
    </location>
</feature>
<evidence type="ECO:0000256" key="1">
    <source>
        <dbReference type="SAM" id="MobiDB-lite"/>
    </source>
</evidence>
<accession>A0A2Z7AF41</accession>
<dbReference type="InterPro" id="IPR053063">
    <property type="entry name" value="PWWP_domain_containing_PDP"/>
</dbReference>
<evidence type="ECO:0000313" key="2">
    <source>
        <dbReference type="EMBL" id="KZV19702.1"/>
    </source>
</evidence>
<gene>
    <name evidence="2" type="ORF">F511_33314</name>
</gene>
<keyword evidence="3" id="KW-1185">Reference proteome</keyword>
<protein>
    <submittedName>
        <fullName evidence="2">Uncharacterized protein</fullName>
    </submittedName>
</protein>
<dbReference type="EMBL" id="KV016325">
    <property type="protein sequence ID" value="KZV19702.1"/>
    <property type="molecule type" value="Genomic_DNA"/>
</dbReference>
<sequence length="206" mass="22858">CKCIAKEITVGLASPVVSNFGVKTGVFTPEFNFHPLFLGEYEPVKLFAKWRNVAEGVSFASSIDLAVLTSWISAFYRFKCGYSLSRYHSASSIEGLEDDSENIPVVSNDITVRNEVPQKGPHSDDEIYRRRKQKSVAALMGEGTVKPKTQERVATHEGVKLGKSRSSKKRKKSCDGVGEGVGQMDFSVEKSSGRNKVQKYQRKKKS</sequence>
<dbReference type="PANTHER" id="PTHR42851:SF12">
    <property type="entry name" value="PWWP DOMAIN PROTEIN"/>
    <property type="match status" value="1"/>
</dbReference>
<reference evidence="2 3" key="1">
    <citation type="journal article" date="2015" name="Proc. Natl. Acad. Sci. U.S.A.">
        <title>The resurrection genome of Boea hygrometrica: A blueprint for survival of dehydration.</title>
        <authorList>
            <person name="Xiao L."/>
            <person name="Yang G."/>
            <person name="Zhang L."/>
            <person name="Yang X."/>
            <person name="Zhao S."/>
            <person name="Ji Z."/>
            <person name="Zhou Q."/>
            <person name="Hu M."/>
            <person name="Wang Y."/>
            <person name="Chen M."/>
            <person name="Xu Y."/>
            <person name="Jin H."/>
            <person name="Xiao X."/>
            <person name="Hu G."/>
            <person name="Bao F."/>
            <person name="Hu Y."/>
            <person name="Wan P."/>
            <person name="Li L."/>
            <person name="Deng X."/>
            <person name="Kuang T."/>
            <person name="Xiang C."/>
            <person name="Zhu J.K."/>
            <person name="Oliver M.J."/>
            <person name="He Y."/>
        </authorList>
    </citation>
    <scope>NUCLEOTIDE SEQUENCE [LARGE SCALE GENOMIC DNA]</scope>
    <source>
        <strain evidence="3">cv. XS01</strain>
    </source>
</reference>
<proteinExistence type="predicted"/>
<evidence type="ECO:0000313" key="3">
    <source>
        <dbReference type="Proteomes" id="UP000250235"/>
    </source>
</evidence>
<dbReference type="PANTHER" id="PTHR42851">
    <property type="entry name" value="ALDOLASE-RELATED"/>
    <property type="match status" value="1"/>
</dbReference>
<organism evidence="2 3">
    <name type="scientific">Dorcoceras hygrometricum</name>
    <dbReference type="NCBI Taxonomy" id="472368"/>
    <lineage>
        <taxon>Eukaryota</taxon>
        <taxon>Viridiplantae</taxon>
        <taxon>Streptophyta</taxon>
        <taxon>Embryophyta</taxon>
        <taxon>Tracheophyta</taxon>
        <taxon>Spermatophyta</taxon>
        <taxon>Magnoliopsida</taxon>
        <taxon>eudicotyledons</taxon>
        <taxon>Gunneridae</taxon>
        <taxon>Pentapetalae</taxon>
        <taxon>asterids</taxon>
        <taxon>lamiids</taxon>
        <taxon>Lamiales</taxon>
        <taxon>Gesneriaceae</taxon>
        <taxon>Didymocarpoideae</taxon>
        <taxon>Trichosporeae</taxon>
        <taxon>Loxocarpinae</taxon>
        <taxon>Dorcoceras</taxon>
    </lineage>
</organism>